<feature type="compositionally biased region" description="Polar residues" evidence="1">
    <location>
        <begin position="32"/>
        <end position="47"/>
    </location>
</feature>
<accession>A0A379KQU6</accession>
<feature type="region of interest" description="Disordered" evidence="1">
    <location>
        <begin position="26"/>
        <end position="47"/>
    </location>
</feature>
<evidence type="ECO:0000256" key="1">
    <source>
        <dbReference type="SAM" id="MobiDB-lite"/>
    </source>
</evidence>
<name>A0A379KQU6_PSEPU</name>
<evidence type="ECO:0008006" key="4">
    <source>
        <dbReference type="Google" id="ProtNLM"/>
    </source>
</evidence>
<organism evidence="2 3">
    <name type="scientific">Pseudomonas putida</name>
    <name type="common">Arthrobacter siderocapsulatus</name>
    <dbReference type="NCBI Taxonomy" id="303"/>
    <lineage>
        <taxon>Bacteria</taxon>
        <taxon>Pseudomonadati</taxon>
        <taxon>Pseudomonadota</taxon>
        <taxon>Gammaproteobacteria</taxon>
        <taxon>Pseudomonadales</taxon>
        <taxon>Pseudomonadaceae</taxon>
        <taxon>Pseudomonas</taxon>
    </lineage>
</organism>
<dbReference type="Proteomes" id="UP000254602">
    <property type="component" value="Unassembled WGS sequence"/>
</dbReference>
<sequence>MNPITSVVRLTPVAHITHRAPQVPATLPTEAPMTSPSTVVSLGQQESRVDTQTYTAKGTLGKAQTQYVWEQDGIDKLSMYMLSAIQASSPAARFQGLGAALLEQLAASGGQRISQSGLAIDDGATTDPLLLAMQQARLREHATSSVSFNLTTGSGATVTVGLYSSTNGLAVDADVQGGTLTTDELKGLAALANSFQAALNGLTQEPPSLQLGALVKLDPALFTGLQLNAKLQNAGGDQQTFDLQLNEDSRNLTLQGANGTVRMNLDTQGGALLGSQAQRQAAVANYLTQFDAAQKRGHGDAQLMALFKDAFSQLNSVDDTSKRPAGHDLAQNTASRLLLSGLADFDAAITQTEQKINPMRPEEVDHFDYKVSQSTTLQGPAANLAVEQAQQASMKAAWHEGLNPLVGLTLTRDNKTQNYSYHTIDDQSRSSTRLAFADNALVEATATQEASQKERVRTYQEGVLQDDTTHSAAAAQSRELLDMLDEMLSQDRAARRAGLASTLQEQVAGMGHLWRLQSAPGQITT</sequence>
<evidence type="ECO:0000313" key="3">
    <source>
        <dbReference type="Proteomes" id="UP000254602"/>
    </source>
</evidence>
<reference evidence="2 3" key="1">
    <citation type="submission" date="2018-06" db="EMBL/GenBank/DDBJ databases">
        <authorList>
            <consortium name="Pathogen Informatics"/>
            <person name="Doyle S."/>
        </authorList>
    </citation>
    <scope>NUCLEOTIDE SEQUENCE [LARGE SCALE GENOMIC DNA]</scope>
    <source>
        <strain evidence="2 3">NCTC7914</strain>
    </source>
</reference>
<dbReference type="RefSeq" id="WP_115275299.1">
    <property type="nucleotide sequence ID" value="NZ_JABTYF010000005.1"/>
</dbReference>
<dbReference type="EMBL" id="UGUY01000001">
    <property type="protein sequence ID" value="SUD70422.1"/>
    <property type="molecule type" value="Genomic_DNA"/>
</dbReference>
<gene>
    <name evidence="2" type="ORF">NCTC7914_04583</name>
</gene>
<evidence type="ECO:0000313" key="2">
    <source>
        <dbReference type="EMBL" id="SUD70422.1"/>
    </source>
</evidence>
<proteinExistence type="predicted"/>
<protein>
    <recommendedName>
        <fullName evidence="4">Lactate dehydrogenase</fullName>
    </recommendedName>
</protein>
<dbReference type="AlphaFoldDB" id="A0A379KQU6"/>